<dbReference type="Pfam" id="PF03466">
    <property type="entry name" value="LysR_substrate"/>
    <property type="match status" value="1"/>
</dbReference>
<dbReference type="InterPro" id="IPR000847">
    <property type="entry name" value="LysR_HTH_N"/>
</dbReference>
<evidence type="ECO:0000313" key="7">
    <source>
        <dbReference type="Proteomes" id="UP000245506"/>
    </source>
</evidence>
<dbReference type="GO" id="GO:0000976">
    <property type="term" value="F:transcription cis-regulatory region binding"/>
    <property type="evidence" value="ECO:0007669"/>
    <property type="project" value="TreeGrafter"/>
</dbReference>
<dbReference type="RefSeq" id="WP_109822905.1">
    <property type="nucleotide sequence ID" value="NZ_QGKL01000024.1"/>
</dbReference>
<accession>A0A317CEM3</accession>
<dbReference type="AlphaFoldDB" id="A0A317CEM3"/>
<dbReference type="InterPro" id="IPR036390">
    <property type="entry name" value="WH_DNA-bd_sf"/>
</dbReference>
<dbReference type="SUPFAM" id="SSF53850">
    <property type="entry name" value="Periplasmic binding protein-like II"/>
    <property type="match status" value="1"/>
</dbReference>
<dbReference type="InterPro" id="IPR005119">
    <property type="entry name" value="LysR_subst-bd"/>
</dbReference>
<proteinExistence type="inferred from homology"/>
<dbReference type="PANTHER" id="PTHR30126">
    <property type="entry name" value="HTH-TYPE TRANSCRIPTIONAL REGULATOR"/>
    <property type="match status" value="1"/>
</dbReference>
<dbReference type="SUPFAM" id="SSF46785">
    <property type="entry name" value="Winged helix' DNA-binding domain"/>
    <property type="match status" value="1"/>
</dbReference>
<evidence type="ECO:0000313" key="6">
    <source>
        <dbReference type="EMBL" id="PWQ96976.1"/>
    </source>
</evidence>
<sequence>MANKHSSTNLLPQKIGDAHIRLLRIYKAVIESGGFASAEVELNISRPAISIAISELESLLNMRLCHRGRSGFSVTDEGEAVYQSSLQLLNSLETFKSQINAINRELKGELNIGITDNLATMPEMRITRTLAALKDRGPDVVINIRMMTPKDIESAVLDGQLHIGAVPDLRTLSGLNYVPLYKETSLLYCSHDHPLAKADHAKLSQAQLAEFDAVLPAYPQTSEIKQQQRKLKPAATSTDREGIAFLILSGRYLGFLPTHYAEQWVNQGVLIAIQPKKLNFITHYSAVTRKGTRTNYILDTFLEELSRSQ</sequence>
<evidence type="ECO:0000259" key="5">
    <source>
        <dbReference type="PROSITE" id="PS50931"/>
    </source>
</evidence>
<gene>
    <name evidence="6" type="ORF">DKT75_08035</name>
</gene>
<name>A0A317CEM3_9GAMM</name>
<protein>
    <submittedName>
        <fullName evidence="6">LysR family transcriptional regulator</fullName>
    </submittedName>
</protein>
<keyword evidence="7" id="KW-1185">Reference proteome</keyword>
<dbReference type="PROSITE" id="PS50931">
    <property type="entry name" value="HTH_LYSR"/>
    <property type="match status" value="1"/>
</dbReference>
<feature type="domain" description="HTH lysR-type" evidence="5">
    <location>
        <begin position="20"/>
        <end position="75"/>
    </location>
</feature>
<dbReference type="Proteomes" id="UP000245506">
    <property type="component" value="Unassembled WGS sequence"/>
</dbReference>
<reference evidence="6 7" key="1">
    <citation type="submission" date="2018-05" db="EMBL/GenBank/DDBJ databases">
        <title>Leucothrix arctica sp. nov., isolated from Arctic seawater.</title>
        <authorList>
            <person name="Choi A."/>
            <person name="Baek K."/>
        </authorList>
    </citation>
    <scope>NUCLEOTIDE SEQUENCE [LARGE SCALE GENOMIC DNA]</scope>
    <source>
        <strain evidence="6 7">IMCC9719</strain>
    </source>
</reference>
<evidence type="ECO:0000256" key="4">
    <source>
        <dbReference type="ARBA" id="ARBA00023163"/>
    </source>
</evidence>
<comment type="caution">
    <text evidence="6">The sequence shown here is derived from an EMBL/GenBank/DDBJ whole genome shotgun (WGS) entry which is preliminary data.</text>
</comment>
<dbReference type="GO" id="GO:0003700">
    <property type="term" value="F:DNA-binding transcription factor activity"/>
    <property type="evidence" value="ECO:0007669"/>
    <property type="project" value="InterPro"/>
</dbReference>
<dbReference type="OrthoDB" id="8587655at2"/>
<keyword evidence="4" id="KW-0804">Transcription</keyword>
<evidence type="ECO:0000256" key="3">
    <source>
        <dbReference type="ARBA" id="ARBA00023125"/>
    </source>
</evidence>
<dbReference type="InterPro" id="IPR036388">
    <property type="entry name" value="WH-like_DNA-bd_sf"/>
</dbReference>
<evidence type="ECO:0000256" key="1">
    <source>
        <dbReference type="ARBA" id="ARBA00009437"/>
    </source>
</evidence>
<dbReference type="CDD" id="cd05466">
    <property type="entry name" value="PBP2_LTTR_substrate"/>
    <property type="match status" value="1"/>
</dbReference>
<dbReference type="EMBL" id="QGKL01000024">
    <property type="protein sequence ID" value="PWQ96976.1"/>
    <property type="molecule type" value="Genomic_DNA"/>
</dbReference>
<dbReference type="PANTHER" id="PTHR30126:SF98">
    <property type="entry name" value="HTH-TYPE TRANSCRIPTIONAL ACTIVATOR BAUR"/>
    <property type="match status" value="1"/>
</dbReference>
<dbReference type="Pfam" id="PF00126">
    <property type="entry name" value="HTH_1"/>
    <property type="match status" value="1"/>
</dbReference>
<organism evidence="6 7">
    <name type="scientific">Leucothrix arctica</name>
    <dbReference type="NCBI Taxonomy" id="1481894"/>
    <lineage>
        <taxon>Bacteria</taxon>
        <taxon>Pseudomonadati</taxon>
        <taxon>Pseudomonadota</taxon>
        <taxon>Gammaproteobacteria</taxon>
        <taxon>Thiotrichales</taxon>
        <taxon>Thiotrichaceae</taxon>
        <taxon>Leucothrix</taxon>
    </lineage>
</organism>
<dbReference type="Gene3D" id="1.10.10.10">
    <property type="entry name" value="Winged helix-like DNA-binding domain superfamily/Winged helix DNA-binding domain"/>
    <property type="match status" value="1"/>
</dbReference>
<evidence type="ECO:0000256" key="2">
    <source>
        <dbReference type="ARBA" id="ARBA00023015"/>
    </source>
</evidence>
<comment type="similarity">
    <text evidence="1">Belongs to the LysR transcriptional regulatory family.</text>
</comment>
<dbReference type="Gene3D" id="3.40.190.10">
    <property type="entry name" value="Periplasmic binding protein-like II"/>
    <property type="match status" value="2"/>
</dbReference>
<keyword evidence="2" id="KW-0805">Transcription regulation</keyword>
<keyword evidence="3" id="KW-0238">DNA-binding</keyword>